<feature type="region of interest" description="Disordered" evidence="1">
    <location>
        <begin position="1"/>
        <end position="38"/>
    </location>
</feature>
<proteinExistence type="predicted"/>
<evidence type="ECO:0000256" key="1">
    <source>
        <dbReference type="SAM" id="MobiDB-lite"/>
    </source>
</evidence>
<reference evidence="3" key="1">
    <citation type="submission" date="2016-11" db="UniProtKB">
        <authorList>
            <consortium name="WormBaseParasite"/>
        </authorList>
    </citation>
    <scope>IDENTIFICATION</scope>
</reference>
<accession>A0A1I8APL1</accession>
<organism evidence="2 3">
    <name type="scientific">Steinernema glaseri</name>
    <dbReference type="NCBI Taxonomy" id="37863"/>
    <lineage>
        <taxon>Eukaryota</taxon>
        <taxon>Metazoa</taxon>
        <taxon>Ecdysozoa</taxon>
        <taxon>Nematoda</taxon>
        <taxon>Chromadorea</taxon>
        <taxon>Rhabditida</taxon>
        <taxon>Tylenchina</taxon>
        <taxon>Panagrolaimomorpha</taxon>
        <taxon>Strongyloidoidea</taxon>
        <taxon>Steinernematidae</taxon>
        <taxon>Steinernema</taxon>
    </lineage>
</organism>
<protein>
    <submittedName>
        <fullName evidence="3">Uncharacterized protein</fullName>
    </submittedName>
</protein>
<dbReference type="AlphaFoldDB" id="A0A1I8APL1"/>
<keyword evidence="2" id="KW-1185">Reference proteome</keyword>
<evidence type="ECO:0000313" key="2">
    <source>
        <dbReference type="Proteomes" id="UP000095287"/>
    </source>
</evidence>
<sequence>MGPLPLGSASESISARKGPKQGVMDSPAREGGEGLPLPEKGMTEVELLIHVDQEVFGFICPLASERIGINVRHRGRNDAGSLLQRTLDLHQWILEIDPIPKILESFRYLQSIDPSLQKIRDRTRVDSYTVSDHSFDGGHFSPSARSTYIWYPFLAETSTDEGQGVLKKLVSPLVIVDMSPIQSEAPSFCVADLVTSLPANIAPLVRIRSGVIFYYFCKRLIYSFIPAPL</sequence>
<dbReference type="Proteomes" id="UP000095287">
    <property type="component" value="Unplaced"/>
</dbReference>
<dbReference type="WBParaSite" id="L893_g7910.t1">
    <property type="protein sequence ID" value="L893_g7910.t1"/>
    <property type="gene ID" value="L893_g7910"/>
</dbReference>
<evidence type="ECO:0000313" key="3">
    <source>
        <dbReference type="WBParaSite" id="L893_g7910.t1"/>
    </source>
</evidence>
<name>A0A1I8APL1_9BILA</name>